<feature type="compositionally biased region" description="Acidic residues" evidence="2">
    <location>
        <begin position="271"/>
        <end position="287"/>
    </location>
</feature>
<feature type="region of interest" description="Disordered" evidence="2">
    <location>
        <begin position="255"/>
        <end position="297"/>
    </location>
</feature>
<feature type="domain" description="Spindle pole body-associated protein cut12" evidence="3">
    <location>
        <begin position="251"/>
        <end position="368"/>
    </location>
</feature>
<dbReference type="Pfam" id="PF11500">
    <property type="entry name" value="Cut12"/>
    <property type="match status" value="1"/>
</dbReference>
<dbReference type="EMBL" id="PEDP01001433">
    <property type="protein sequence ID" value="POS83662.1"/>
    <property type="molecule type" value="Genomic_DNA"/>
</dbReference>
<proteinExistence type="predicted"/>
<feature type="region of interest" description="Disordered" evidence="2">
    <location>
        <begin position="716"/>
        <end position="767"/>
    </location>
</feature>
<dbReference type="InterPro" id="IPR021589">
    <property type="entry name" value="Cut12"/>
</dbReference>
<evidence type="ECO:0000259" key="3">
    <source>
        <dbReference type="Pfam" id="PF11500"/>
    </source>
</evidence>
<comment type="caution">
    <text evidence="4">The sequence shown here is derived from an EMBL/GenBank/DDBJ whole genome shotgun (WGS) entry which is preliminary data.</text>
</comment>
<feature type="region of interest" description="Disordered" evidence="2">
    <location>
        <begin position="653"/>
        <end position="674"/>
    </location>
</feature>
<name>A0A2S4PNR4_9PEZI</name>
<gene>
    <name evidence="4" type="ORF">EPUL_003789</name>
</gene>
<feature type="compositionally biased region" description="Polar residues" evidence="2">
    <location>
        <begin position="720"/>
        <end position="733"/>
    </location>
</feature>
<sequence>MGDDAVEKNLPFVMEFVYTETNKLEETPVMVAMPILQGSTASPPIEEAAHSSLFSEVDFSSSDMLTWLLGGERSQAGQDVDKSHEEVPETPAPTFVARAFKTALFGTPAPTDTPEIDFNSKEKSQERLSLRLNSENVTSKKPPGILLTPGTATTLRKTVSFDKDVIEIEKCGKSDIAAKASHKTTGTNLDSLCQKLSRNDRKTPLTRQLENVRKQSLEIEALNKNIASKKVTSILNHPEKPTYKNLFESQVDHVKNKNNGEDTRKHFITENLDDEDEDEEDEGDATTDLDRPHSQSGKYWKSEFENYHKEARLEMRKLLSYKELAKSFVKIKDERSINLAEKLKEEQRKVIAMEETISRLSANVRVTDSEGAEIINEPKFLIKELARQTARAVQYKEQVEEFRKLMEKIDPFNSKIERGEKDYNFLPAVENKMNAETKFLISEMKREINCLSEKLQDMLSFKEENEKLRKFIFDKDKTIDILKYEKEQLLLSISQPEVKNDSSKINFGEDMESINLNKQVKAAKELSTTKSHNQLIHSRNKIEASKNLVEYPVNTQKSTELNEFEDDLISRHNENRIQLCRSSLDLKESNEVNLKAVPQASNIITGTDSHETNFSILGSLKSPQHGKTRPRIPAPKSQSKISNSLLFHEHKAEANEYPKTQDQPKTGTSYSENKKNINISSKSFFSEKCKPTFYSQNPEISEKNSHTTKTQQDFYCGSSKKISSTEPSPQKTSMLRKKSDGDFKRSLSCSSRLGSVGDKPSRSTLSAERFEAAKKRLAEKKKLSIAARKNQIN</sequence>
<reference evidence="4 5" key="1">
    <citation type="submission" date="2017-10" db="EMBL/GenBank/DDBJ databases">
        <title>Development of genomic resources for the powdery mildew, Erysiphe pulchra.</title>
        <authorList>
            <person name="Wadl P.A."/>
            <person name="Mack B.M."/>
            <person name="Moore G."/>
            <person name="Beltz S.B."/>
        </authorList>
    </citation>
    <scope>NUCLEOTIDE SEQUENCE [LARGE SCALE GENOMIC DNA]</scope>
    <source>
        <strain evidence="4">Cflorida</strain>
    </source>
</reference>
<feature type="compositionally biased region" description="Polar residues" evidence="2">
    <location>
        <begin position="658"/>
        <end position="674"/>
    </location>
</feature>
<protein>
    <recommendedName>
        <fullName evidence="3">Spindle pole body-associated protein cut12 domain-containing protein</fullName>
    </recommendedName>
</protein>
<evidence type="ECO:0000256" key="1">
    <source>
        <dbReference type="SAM" id="Coils"/>
    </source>
</evidence>
<dbReference type="STRING" id="225359.A0A2S4PNR4"/>
<feature type="coiled-coil region" evidence="1">
    <location>
        <begin position="343"/>
        <end position="405"/>
    </location>
</feature>
<feature type="compositionally biased region" description="Basic and acidic residues" evidence="2">
    <location>
        <begin position="255"/>
        <end position="268"/>
    </location>
</feature>
<accession>A0A2S4PNR4</accession>
<keyword evidence="5" id="KW-1185">Reference proteome</keyword>
<evidence type="ECO:0000313" key="4">
    <source>
        <dbReference type="EMBL" id="POS83662.1"/>
    </source>
</evidence>
<feature type="region of interest" description="Disordered" evidence="2">
    <location>
        <begin position="618"/>
        <end position="640"/>
    </location>
</feature>
<keyword evidence="1" id="KW-0175">Coiled coil</keyword>
<dbReference type="OrthoDB" id="5383703at2759"/>
<dbReference type="AlphaFoldDB" id="A0A2S4PNR4"/>
<evidence type="ECO:0000313" key="5">
    <source>
        <dbReference type="Proteomes" id="UP000237438"/>
    </source>
</evidence>
<organism evidence="4 5">
    <name type="scientific">Erysiphe pulchra</name>
    <dbReference type="NCBI Taxonomy" id="225359"/>
    <lineage>
        <taxon>Eukaryota</taxon>
        <taxon>Fungi</taxon>
        <taxon>Dikarya</taxon>
        <taxon>Ascomycota</taxon>
        <taxon>Pezizomycotina</taxon>
        <taxon>Leotiomycetes</taxon>
        <taxon>Erysiphales</taxon>
        <taxon>Erysiphaceae</taxon>
        <taxon>Erysiphe</taxon>
    </lineage>
</organism>
<dbReference type="Proteomes" id="UP000237438">
    <property type="component" value="Unassembled WGS sequence"/>
</dbReference>
<evidence type="ECO:0000256" key="2">
    <source>
        <dbReference type="SAM" id="MobiDB-lite"/>
    </source>
</evidence>